<name>A0A1Q2CPZ3_9ACTN</name>
<evidence type="ECO:0008006" key="3">
    <source>
        <dbReference type="Google" id="ProtNLM"/>
    </source>
</evidence>
<proteinExistence type="predicted"/>
<dbReference type="KEGG" id="tes:BW730_12450"/>
<sequence>MIPFDTAENWAYVDALTARWFPPPQGPAAPADLSTVEARLTAVVPGALSPALAELATRAARDDVWNVQDRLLPSDRWAFWKDRLVIGEEAQGVTQWGIDLQHLTDPDPPVEYVDLDTDEWEDEFGRVSEFAIVWVLLAVKFSPADLRRSNGQVEDDPLNRFRAAHQPLPLGATWPADPTMFYPLDDALLEVDGDTWAWLTARDDAAFDAATERLTGFGITLDPF</sequence>
<dbReference type="AlphaFoldDB" id="A0A1Q2CPZ3"/>
<protein>
    <recommendedName>
        <fullName evidence="3">Knr4/Smi1-like domain-containing protein</fullName>
    </recommendedName>
</protein>
<reference evidence="2" key="1">
    <citation type="submission" date="2017-02" db="EMBL/GenBank/DDBJ databases">
        <title>Tessaracoccus aquaemaris sp. nov., isolated from the intestine of a Korean rockfish, Sebastes schlegelii, in a marine aquaculture pond.</title>
        <authorList>
            <person name="Tak E.J."/>
            <person name="Bae J.-W."/>
        </authorList>
    </citation>
    <scope>NUCLEOTIDE SEQUENCE [LARGE SCALE GENOMIC DNA]</scope>
    <source>
        <strain evidence="2">NSG39</strain>
    </source>
</reference>
<dbReference type="RefSeq" id="WP_077686515.1">
    <property type="nucleotide sequence ID" value="NZ_CP019606.1"/>
</dbReference>
<dbReference type="OrthoDB" id="3698952at2"/>
<evidence type="ECO:0000313" key="1">
    <source>
        <dbReference type="EMBL" id="AQP48189.1"/>
    </source>
</evidence>
<keyword evidence="2" id="KW-1185">Reference proteome</keyword>
<dbReference type="EMBL" id="CP019606">
    <property type="protein sequence ID" value="AQP48189.1"/>
    <property type="molecule type" value="Genomic_DNA"/>
</dbReference>
<dbReference type="Proteomes" id="UP000188145">
    <property type="component" value="Chromosome"/>
</dbReference>
<evidence type="ECO:0000313" key="2">
    <source>
        <dbReference type="Proteomes" id="UP000188145"/>
    </source>
</evidence>
<accession>A0A1Q2CPZ3</accession>
<gene>
    <name evidence="1" type="ORF">BW730_12450</name>
</gene>
<organism evidence="1 2">
    <name type="scientific">Tessaracoccus aquimaris</name>
    <dbReference type="NCBI Taxonomy" id="1332264"/>
    <lineage>
        <taxon>Bacteria</taxon>
        <taxon>Bacillati</taxon>
        <taxon>Actinomycetota</taxon>
        <taxon>Actinomycetes</taxon>
        <taxon>Propionibacteriales</taxon>
        <taxon>Propionibacteriaceae</taxon>
        <taxon>Tessaracoccus</taxon>
    </lineage>
</organism>